<keyword evidence="2" id="KW-0732">Signal</keyword>
<comment type="subcellular location">
    <subcellularLocation>
        <location evidence="1">Periplasm</location>
    </subcellularLocation>
</comment>
<dbReference type="Gene3D" id="2.70.98.70">
    <property type="match status" value="1"/>
</dbReference>
<dbReference type="Gene3D" id="1.50.10.100">
    <property type="entry name" value="Chondroitin AC/alginate lyase"/>
    <property type="match status" value="1"/>
</dbReference>
<feature type="region of interest" description="Disordered" evidence="5">
    <location>
        <begin position="396"/>
        <end position="417"/>
    </location>
</feature>
<evidence type="ECO:0000313" key="8">
    <source>
        <dbReference type="Proteomes" id="UP000252008"/>
    </source>
</evidence>
<name>A0A375YHN8_MYCPF</name>
<dbReference type="PANTHER" id="PTHR39210">
    <property type="entry name" value="HEPARIN-SULFATE LYASE"/>
    <property type="match status" value="1"/>
</dbReference>
<dbReference type="PANTHER" id="PTHR39210:SF1">
    <property type="entry name" value="HEPARIN-SULFATE LYASE"/>
    <property type="match status" value="1"/>
</dbReference>
<dbReference type="EMBL" id="UEGS01000001">
    <property type="protein sequence ID" value="SRX80631.1"/>
    <property type="molecule type" value="Genomic_DNA"/>
</dbReference>
<dbReference type="InterPro" id="IPR012480">
    <property type="entry name" value="Hepar_II_III_C"/>
</dbReference>
<evidence type="ECO:0000256" key="2">
    <source>
        <dbReference type="ARBA" id="ARBA00022729"/>
    </source>
</evidence>
<dbReference type="Proteomes" id="UP000252008">
    <property type="component" value="Unassembled WGS sequence"/>
</dbReference>
<organism evidence="7 8">
    <name type="scientific">Mycolicibacterium parafortuitum</name>
    <name type="common">Mycobacterium parafortuitum</name>
    <dbReference type="NCBI Taxonomy" id="39692"/>
    <lineage>
        <taxon>Bacteria</taxon>
        <taxon>Bacillati</taxon>
        <taxon>Actinomycetota</taxon>
        <taxon>Actinomycetes</taxon>
        <taxon>Mycobacteriales</taxon>
        <taxon>Mycobacteriaceae</taxon>
        <taxon>Mycolicibacterium</taxon>
    </lineage>
</organism>
<gene>
    <name evidence="7" type="ORF">MPP7335_02375</name>
</gene>
<reference evidence="7 8" key="1">
    <citation type="submission" date="2018-05" db="EMBL/GenBank/DDBJ databases">
        <authorList>
            <consortium name="IHU Genomes"/>
        </authorList>
    </citation>
    <scope>NUCLEOTIDE SEQUENCE [LARGE SCALE GENOMIC DNA]</scope>
    <source>
        <strain evidence="7 8">P7335</strain>
    </source>
</reference>
<keyword evidence="3" id="KW-0574">Periplasm</keyword>
<evidence type="ECO:0000256" key="5">
    <source>
        <dbReference type="SAM" id="MobiDB-lite"/>
    </source>
</evidence>
<dbReference type="GO" id="GO:0016829">
    <property type="term" value="F:lyase activity"/>
    <property type="evidence" value="ECO:0007669"/>
    <property type="project" value="UniProtKB-KW"/>
</dbReference>
<proteinExistence type="predicted"/>
<dbReference type="AlphaFoldDB" id="A0A375YHN8"/>
<evidence type="ECO:0000256" key="4">
    <source>
        <dbReference type="ARBA" id="ARBA00023239"/>
    </source>
</evidence>
<evidence type="ECO:0000313" key="7">
    <source>
        <dbReference type="EMBL" id="SRX80631.1"/>
    </source>
</evidence>
<feature type="compositionally biased region" description="Polar residues" evidence="5">
    <location>
        <begin position="396"/>
        <end position="416"/>
    </location>
</feature>
<evidence type="ECO:0000259" key="6">
    <source>
        <dbReference type="Pfam" id="PF07940"/>
    </source>
</evidence>
<keyword evidence="8" id="KW-1185">Reference proteome</keyword>
<accession>A0A375YHN8</accession>
<feature type="domain" description="Heparinase II/III-like C-terminal" evidence="6">
    <location>
        <begin position="343"/>
        <end position="459"/>
    </location>
</feature>
<keyword evidence="4" id="KW-0456">Lyase</keyword>
<evidence type="ECO:0000256" key="1">
    <source>
        <dbReference type="ARBA" id="ARBA00004418"/>
    </source>
</evidence>
<dbReference type="Pfam" id="PF07940">
    <property type="entry name" value="Hepar_II_III_C"/>
    <property type="match status" value="1"/>
</dbReference>
<evidence type="ECO:0000256" key="3">
    <source>
        <dbReference type="ARBA" id="ARBA00022764"/>
    </source>
</evidence>
<dbReference type="GO" id="GO:0042597">
    <property type="term" value="C:periplasmic space"/>
    <property type="evidence" value="ECO:0007669"/>
    <property type="project" value="UniProtKB-SubCell"/>
</dbReference>
<dbReference type="InterPro" id="IPR008929">
    <property type="entry name" value="Chondroitin_lyas"/>
</dbReference>
<protein>
    <submittedName>
        <fullName evidence="7">Heparinase II/III family protein [Beijerinckia indica subsp. indica ATCC 9039]</fullName>
    </submittedName>
</protein>
<sequence length="598" mass="66590">MRVHPTLRAATRLTPRMVAFQIKRSVRGKLVPRFPNVYDRTIRRTASSLPTPEFSDKMPPDLAHFVGEYYRHNDEELKDAACGRFTLLGRAVDFGSIQDIDWLFLHPDEGDGLWRMKFAQLSILHSLISSANEAHHYSARAILRRFAEFRTFESTEAFATCWSPYDTSHRILATLSGLAIARMRGHIGEDVRAEIEDFIRLDAGFLWRNVEHEMRNNHTERNLAALCFYHLAANSISPSRARRLDREVNRIISATVLADGMQAERSAMYQGLTVMSLRIFAACHFLSVATRDLARKRADAAAGAWMFLTHNDGDIALFNDSWFGEVPQPTAVLDTDKVTLPLSLPDAGYYRLSSGPIEALFDAGEIGPRWNPAHGHPDFLALEVDAFGRRFIVDPGTSQYSPGPQRTYERSGQSHNGPHYQGVETVEYHGRFKVGKFLRAEPLSEVDLSNISVDTLGGHIRTSAGVCIRIVCALPSGGLLVIDRWMSSRPAGATNLLIPDSWTIQHRGEAVEARSAEVTTEVVVFQGRLRGLEKRTWARRYFHAEGAVAVMLEPTIGPSGAQELAFGIGVVLQSELSAVHAEVTNQLTSAIKAGVFTR</sequence>